<feature type="region of interest" description="Disordered" evidence="4">
    <location>
        <begin position="587"/>
        <end position="610"/>
    </location>
</feature>
<feature type="compositionally biased region" description="Pro residues" evidence="4">
    <location>
        <begin position="718"/>
        <end position="727"/>
    </location>
</feature>
<dbReference type="InterPro" id="IPR002110">
    <property type="entry name" value="Ankyrin_rpt"/>
</dbReference>
<dbReference type="InterPro" id="IPR011029">
    <property type="entry name" value="DEATH-like_dom_sf"/>
</dbReference>
<evidence type="ECO:0000313" key="6">
    <source>
        <dbReference type="Proteomes" id="UP001159427"/>
    </source>
</evidence>
<name>A0ABN8M1X9_9CNID</name>
<dbReference type="Gene3D" id="1.10.533.10">
    <property type="entry name" value="Death Domain, Fas"/>
    <property type="match status" value="1"/>
</dbReference>
<dbReference type="Gene3D" id="1.25.40.20">
    <property type="entry name" value="Ankyrin repeat-containing domain"/>
    <property type="match status" value="1"/>
</dbReference>
<evidence type="ECO:0000256" key="3">
    <source>
        <dbReference type="PROSITE-ProRule" id="PRU00023"/>
    </source>
</evidence>
<dbReference type="PANTHER" id="PTHR24171">
    <property type="entry name" value="ANKYRIN REPEAT DOMAIN-CONTAINING PROTEIN 39-RELATED"/>
    <property type="match status" value="1"/>
</dbReference>
<accession>A0ABN8M1X9</accession>
<dbReference type="SUPFAM" id="SSF48403">
    <property type="entry name" value="Ankyrin repeat"/>
    <property type="match status" value="1"/>
</dbReference>
<organism evidence="5 6">
    <name type="scientific">Porites evermanni</name>
    <dbReference type="NCBI Taxonomy" id="104178"/>
    <lineage>
        <taxon>Eukaryota</taxon>
        <taxon>Metazoa</taxon>
        <taxon>Cnidaria</taxon>
        <taxon>Anthozoa</taxon>
        <taxon>Hexacorallia</taxon>
        <taxon>Scleractinia</taxon>
        <taxon>Fungiina</taxon>
        <taxon>Poritidae</taxon>
        <taxon>Porites</taxon>
    </lineage>
</organism>
<dbReference type="Pfam" id="PF00023">
    <property type="entry name" value="Ank"/>
    <property type="match status" value="1"/>
</dbReference>
<evidence type="ECO:0000313" key="5">
    <source>
        <dbReference type="EMBL" id="CAH3020680.1"/>
    </source>
</evidence>
<gene>
    <name evidence="5" type="ORF">PEVE_00008227</name>
</gene>
<keyword evidence="6" id="KW-1185">Reference proteome</keyword>
<feature type="compositionally biased region" description="Basic and acidic residues" evidence="4">
    <location>
        <begin position="954"/>
        <end position="963"/>
    </location>
</feature>
<keyword evidence="2 3" id="KW-0040">ANK repeat</keyword>
<dbReference type="Pfam" id="PF12796">
    <property type="entry name" value="Ank_2"/>
    <property type="match status" value="1"/>
</dbReference>
<feature type="compositionally biased region" description="Basic and acidic residues" evidence="4">
    <location>
        <begin position="434"/>
        <end position="456"/>
    </location>
</feature>
<reference evidence="5 6" key="1">
    <citation type="submission" date="2022-05" db="EMBL/GenBank/DDBJ databases">
        <authorList>
            <consortium name="Genoscope - CEA"/>
            <person name="William W."/>
        </authorList>
    </citation>
    <scope>NUCLEOTIDE SEQUENCE [LARGE SCALE GENOMIC DNA]</scope>
</reference>
<dbReference type="SMART" id="SM00248">
    <property type="entry name" value="ANK"/>
    <property type="match status" value="5"/>
</dbReference>
<dbReference type="PROSITE" id="PS50088">
    <property type="entry name" value="ANK_REPEAT"/>
    <property type="match status" value="3"/>
</dbReference>
<feature type="repeat" description="ANK" evidence="3">
    <location>
        <begin position="860"/>
        <end position="892"/>
    </location>
</feature>
<evidence type="ECO:0000256" key="1">
    <source>
        <dbReference type="ARBA" id="ARBA00022737"/>
    </source>
</evidence>
<dbReference type="PROSITE" id="PS50297">
    <property type="entry name" value="ANK_REP_REGION"/>
    <property type="match status" value="3"/>
</dbReference>
<dbReference type="Proteomes" id="UP001159427">
    <property type="component" value="Unassembled WGS sequence"/>
</dbReference>
<evidence type="ECO:0000256" key="4">
    <source>
        <dbReference type="SAM" id="MobiDB-lite"/>
    </source>
</evidence>
<proteinExistence type="predicted"/>
<feature type="repeat" description="ANK" evidence="3">
    <location>
        <begin position="893"/>
        <end position="925"/>
    </location>
</feature>
<feature type="region of interest" description="Disordered" evidence="4">
    <location>
        <begin position="716"/>
        <end position="745"/>
    </location>
</feature>
<keyword evidence="1" id="KW-0677">Repeat</keyword>
<comment type="caution">
    <text evidence="5">The sequence shown here is derived from an EMBL/GenBank/DDBJ whole genome shotgun (WGS) entry which is preliminary data.</text>
</comment>
<feature type="compositionally biased region" description="Basic and acidic residues" evidence="4">
    <location>
        <begin position="988"/>
        <end position="997"/>
    </location>
</feature>
<dbReference type="EMBL" id="CALNXI010000156">
    <property type="protein sequence ID" value="CAH3020680.1"/>
    <property type="molecule type" value="Genomic_DNA"/>
</dbReference>
<feature type="repeat" description="ANK" evidence="3">
    <location>
        <begin position="827"/>
        <end position="859"/>
    </location>
</feature>
<sequence length="1008" mass="114502">MATEDFQDILERLYYDRRLLSALVFEPLQEIKDFVARNLRSDEIPRIAGLLGNAIRSDTLRTITDGEALIAVLNLYYGKDNLRVLQRLLRKINCHDLLEILSEWDVRSNPVNSRVFRECGYFPLWVRIKNSFTWFSENKKRILQTIRRLFRIPEISPGDPDYETVMFMGVSFGKTDLLVYVLVPLYSHEYIHTTLGRNDISSLLLQSHISGVYFGRKTERNGFNTDPAAVTSFTSINESLQGDYTRQPESNGELHPAKMNGLYNGLDQSESQKYFHDVDPNQRVGTGGLKVVRASVGYIDATSSASKASSISNTVSEPIRVVRPRIMYLDHGNLAKVDVEDSPRMRAMLYEDTGHKNVRRTVESSNVNTLQGTLNRRADDFPEGEVESLIVPEVKNNRKGDWKIPDVLSHKANEQHTISGNYYSENTKWKDYGKSDKNEHRTSVFSEDKNNDDCSKEWPSYTSPQNVLHGTSDAAKSAFLTESDVKKMYTSTATLQVNMRNKNTIHKDQPMMVNDGIYRSKAEASIYESKPNESLVSSSRHCTAESGEWYVNDSALDDYERQMIPEPEPDEKQWFNQNDAFYQHQMSPEEESPKTPLVSPPTEFRDTTSTGSKLVKVTTKFLEQPVQQASLISPTNENRTDRDEQLVRQIPMEAATASNVSRSGTVQYDQNRLEPVFVHRRPFLMKSDSKLESEYEDSVFTDTESHKEIITAASSRFAPPPYLPPPEYNGKVNRSKLSDESVSSDTSDHMFKSQLLSAASVSSIYREKEMFLSRDELQMSIRGAEDKEVERQMELCKELMVAAKTGDEDELKTTIEEGVDVNYQNEFGQSAMMVASWEGHHGIIEALLSADADPNLQDGFGKSALHEAALSGHHTIVNRLISGGAKINLTDEEQRTPLHYAAMRGKRKIVEVLVLFGADVTLLTKYNESAIELAYSYRHDDIVDYLMASSRDKKTRREMESQIRRQKLKHLSSATSLPNLSKVSSMKELSRSRSRPDLRKKKSVCPIQ</sequence>
<feature type="compositionally biased region" description="Basic residues" evidence="4">
    <location>
        <begin position="998"/>
        <end position="1008"/>
    </location>
</feature>
<protein>
    <submittedName>
        <fullName evidence="5">Uncharacterized protein</fullName>
    </submittedName>
</protein>
<evidence type="ECO:0000256" key="2">
    <source>
        <dbReference type="ARBA" id="ARBA00023043"/>
    </source>
</evidence>
<dbReference type="InterPro" id="IPR036770">
    <property type="entry name" value="Ankyrin_rpt-contain_sf"/>
</dbReference>
<feature type="compositionally biased region" description="Polar residues" evidence="4">
    <location>
        <begin position="972"/>
        <end position="984"/>
    </location>
</feature>
<feature type="region of interest" description="Disordered" evidence="4">
    <location>
        <begin position="434"/>
        <end position="458"/>
    </location>
</feature>
<feature type="region of interest" description="Disordered" evidence="4">
    <location>
        <begin position="954"/>
        <end position="1008"/>
    </location>
</feature>
<dbReference type="PANTHER" id="PTHR24171:SF9">
    <property type="entry name" value="ANKYRIN REPEAT DOMAIN-CONTAINING PROTEIN 39"/>
    <property type="match status" value="1"/>
</dbReference>